<dbReference type="RefSeq" id="WP_331790621.1">
    <property type="nucleotide sequence ID" value="NZ_BAAAUO010000003.1"/>
</dbReference>
<name>A0ABU7V2N6_9MICO</name>
<sequence>MGVAPTAGGALPGARYLVLASRLVPDRDGGFTISVLRRALDMAAAGAEITLLTVDPGETADHDTHRAEWVRRGLLGSEGSLRNLFDDARSDPSWLRRSAIPGRVPSSPWPTRVVTDGSGAAVLDLPVVSGDAAWHLTDAPVRIYDGDGDVIGWLPGFGGLYRAWLNAVAAESADGGAERAPVVVLCEARQIGETLVASGEPALDAGIRVLHTTHACHVLPPFQWDSPMDAAWQRWFEIADRFDGVLWLTPSQRDDVERRFGGRLRSFVVPHPAPVVSAPSDPVAGRIVILNSLIPRKRVDHVLRALPAIRAAVPAAHLCVYGDGGSGAQLRALATELGVADAVEWLGHVADPATRAWASADVLVLASTNEGQPLVILEALAAGVPVVAYDMPYGPRDTLAYGGGVLVSDGDIDALAAALIDVLSDRGLRSELSASGRAAAAAMDAAASMRALGDAVRTALVDPVSS</sequence>
<proteinExistence type="inferred from homology"/>
<dbReference type="Proteomes" id="UP001351900">
    <property type="component" value="Unassembled WGS sequence"/>
</dbReference>
<dbReference type="SUPFAM" id="SSF53756">
    <property type="entry name" value="UDP-Glycosyltransferase/glycogen phosphorylase"/>
    <property type="match status" value="1"/>
</dbReference>
<keyword evidence="2 5" id="KW-0328">Glycosyltransferase</keyword>
<evidence type="ECO:0000259" key="4">
    <source>
        <dbReference type="Pfam" id="PF00534"/>
    </source>
</evidence>
<dbReference type="Gene3D" id="3.40.50.2000">
    <property type="entry name" value="Glycogen Phosphorylase B"/>
    <property type="match status" value="2"/>
</dbReference>
<protein>
    <submittedName>
        <fullName evidence="5">Glycosyltransferase family 4 protein</fullName>
        <ecNumber evidence="5">2.4.-.-</ecNumber>
    </submittedName>
</protein>
<dbReference type="PANTHER" id="PTHR12526:SF640">
    <property type="entry name" value="COLANIC ACID BIOSYNTHESIS GLYCOSYLTRANSFERASE WCAL-RELATED"/>
    <property type="match status" value="1"/>
</dbReference>
<dbReference type="CDD" id="cd03801">
    <property type="entry name" value="GT4_PimA-like"/>
    <property type="match status" value="1"/>
</dbReference>
<comment type="caution">
    <text evidence="5">The sequence shown here is derived from an EMBL/GenBank/DDBJ whole genome shotgun (WGS) entry which is preliminary data.</text>
</comment>
<dbReference type="EC" id="2.4.-.-" evidence="5"/>
<dbReference type="GO" id="GO:0016757">
    <property type="term" value="F:glycosyltransferase activity"/>
    <property type="evidence" value="ECO:0007669"/>
    <property type="project" value="UniProtKB-KW"/>
</dbReference>
<accession>A0ABU7V2N6</accession>
<dbReference type="InterPro" id="IPR001296">
    <property type="entry name" value="Glyco_trans_1"/>
</dbReference>
<dbReference type="Pfam" id="PF00534">
    <property type="entry name" value="Glycos_transf_1"/>
    <property type="match status" value="1"/>
</dbReference>
<comment type="similarity">
    <text evidence="1">Belongs to the glycosyltransferase group 1 family. Glycosyltransferase 4 subfamily.</text>
</comment>
<reference evidence="5 6" key="1">
    <citation type="submission" date="2024-01" db="EMBL/GenBank/DDBJ databases">
        <title>the genome sequence of strain Microbacterium schleiferi NBRC 15075.</title>
        <authorList>
            <person name="Ding Y."/>
            <person name="Zhang G."/>
        </authorList>
    </citation>
    <scope>NUCLEOTIDE SEQUENCE [LARGE SCALE GENOMIC DNA]</scope>
    <source>
        <strain evidence="5 6">NBRC 15075</strain>
    </source>
</reference>
<dbReference type="PANTHER" id="PTHR12526">
    <property type="entry name" value="GLYCOSYLTRANSFERASE"/>
    <property type="match status" value="1"/>
</dbReference>
<evidence type="ECO:0000313" key="5">
    <source>
        <dbReference type="EMBL" id="MEF2253951.1"/>
    </source>
</evidence>
<feature type="domain" description="Glycosyl transferase family 1" evidence="4">
    <location>
        <begin position="287"/>
        <end position="437"/>
    </location>
</feature>
<keyword evidence="6" id="KW-1185">Reference proteome</keyword>
<evidence type="ECO:0000313" key="6">
    <source>
        <dbReference type="Proteomes" id="UP001351900"/>
    </source>
</evidence>
<evidence type="ECO:0000256" key="3">
    <source>
        <dbReference type="ARBA" id="ARBA00022679"/>
    </source>
</evidence>
<gene>
    <name evidence="5" type="ORF">V2V91_02215</name>
</gene>
<dbReference type="EMBL" id="JAZHOV010000001">
    <property type="protein sequence ID" value="MEF2253951.1"/>
    <property type="molecule type" value="Genomic_DNA"/>
</dbReference>
<evidence type="ECO:0000256" key="1">
    <source>
        <dbReference type="ARBA" id="ARBA00009481"/>
    </source>
</evidence>
<keyword evidence="3 5" id="KW-0808">Transferase</keyword>
<evidence type="ECO:0000256" key="2">
    <source>
        <dbReference type="ARBA" id="ARBA00022676"/>
    </source>
</evidence>
<organism evidence="5 6">
    <name type="scientific">Microbacterium schleiferi</name>
    <dbReference type="NCBI Taxonomy" id="69362"/>
    <lineage>
        <taxon>Bacteria</taxon>
        <taxon>Bacillati</taxon>
        <taxon>Actinomycetota</taxon>
        <taxon>Actinomycetes</taxon>
        <taxon>Micrococcales</taxon>
        <taxon>Microbacteriaceae</taxon>
        <taxon>Microbacterium</taxon>
    </lineage>
</organism>